<gene>
    <name evidence="2" type="ORF">DR999_PMT16065</name>
</gene>
<name>A0A4D9DV38_9SAUR</name>
<protein>
    <submittedName>
        <fullName evidence="2">F-box/LRR-repeat protein 15</fullName>
    </submittedName>
</protein>
<proteinExistence type="predicted"/>
<feature type="transmembrane region" description="Helical" evidence="1">
    <location>
        <begin position="221"/>
        <end position="239"/>
    </location>
</feature>
<dbReference type="STRING" id="55544.A0A4D9DV38"/>
<organism evidence="2 3">
    <name type="scientific">Platysternon megacephalum</name>
    <name type="common">big-headed turtle</name>
    <dbReference type="NCBI Taxonomy" id="55544"/>
    <lineage>
        <taxon>Eukaryota</taxon>
        <taxon>Metazoa</taxon>
        <taxon>Chordata</taxon>
        <taxon>Craniata</taxon>
        <taxon>Vertebrata</taxon>
        <taxon>Euteleostomi</taxon>
        <taxon>Archelosauria</taxon>
        <taxon>Testudinata</taxon>
        <taxon>Testudines</taxon>
        <taxon>Cryptodira</taxon>
        <taxon>Durocryptodira</taxon>
        <taxon>Testudinoidea</taxon>
        <taxon>Platysternidae</taxon>
        <taxon>Platysternon</taxon>
    </lineage>
</organism>
<feature type="transmembrane region" description="Helical" evidence="1">
    <location>
        <begin position="274"/>
        <end position="293"/>
    </location>
</feature>
<feature type="transmembrane region" description="Helical" evidence="1">
    <location>
        <begin position="189"/>
        <end position="209"/>
    </location>
</feature>
<dbReference type="PANTHER" id="PTHR15887:SF1">
    <property type="entry name" value="TRANSMEMBRANE PROTEIN 69"/>
    <property type="match status" value="1"/>
</dbReference>
<dbReference type="Proteomes" id="UP000297703">
    <property type="component" value="Unassembled WGS sequence"/>
</dbReference>
<accession>A0A4D9DV38</accession>
<evidence type="ECO:0000313" key="3">
    <source>
        <dbReference type="Proteomes" id="UP000297703"/>
    </source>
</evidence>
<dbReference type="OrthoDB" id="194289at2759"/>
<keyword evidence="3" id="KW-1185">Reference proteome</keyword>
<dbReference type="EMBL" id="QXTE01000216">
    <property type="protein sequence ID" value="TFK01731.1"/>
    <property type="molecule type" value="Genomic_DNA"/>
</dbReference>
<sequence length="341" mass="37654">MSCLLNPAHSGKKGKPPTVIPFAIVIPSKHPKEACEEHWLQVAPKDPRVPDDERNRKGKLCLQNINHQAQEAAGNFQGPSAKANMFHLVQRSCSHIPLKLQKLTLHRLLQYGRNKTVCSSPLSLPLQRVLSRPSRPQLLSQASACVTKAQGFHCSLRCLKKKKPKEPEPQQLGLLRHDMRSLKDSPKPAFYLGLAGLIPFVSVPVIMAIQQTYYPELAFAQMTYGATIVSFLGGVRWGFALPENSPANPDWMNLGNSIVPPLLAWFAILFKDDLTQAAVMVIIGLGVALHYDLAILPTYPSWFKALRVLLTVVAVFSLVATMGLMDVYPEKQLSNSAGKSK</sequence>
<evidence type="ECO:0000313" key="2">
    <source>
        <dbReference type="EMBL" id="TFK01731.1"/>
    </source>
</evidence>
<dbReference type="AlphaFoldDB" id="A0A4D9DV38"/>
<feature type="transmembrane region" description="Helical" evidence="1">
    <location>
        <begin position="251"/>
        <end position="268"/>
    </location>
</feature>
<comment type="caution">
    <text evidence="2">The sequence shown here is derived from an EMBL/GenBank/DDBJ whole genome shotgun (WGS) entry which is preliminary data.</text>
</comment>
<keyword evidence="1" id="KW-0812">Transmembrane</keyword>
<evidence type="ECO:0000256" key="1">
    <source>
        <dbReference type="SAM" id="Phobius"/>
    </source>
</evidence>
<keyword evidence="1" id="KW-1133">Transmembrane helix</keyword>
<reference evidence="2 3" key="2">
    <citation type="submission" date="2019-04" db="EMBL/GenBank/DDBJ databases">
        <title>The genome sequence of big-headed turtle.</title>
        <authorList>
            <person name="Gong S."/>
        </authorList>
    </citation>
    <scope>NUCLEOTIDE SEQUENCE [LARGE SCALE GENOMIC DNA]</scope>
    <source>
        <strain evidence="2">DO16091913</strain>
        <tissue evidence="2">Muscle</tissue>
    </source>
</reference>
<keyword evidence="1" id="KW-0472">Membrane</keyword>
<dbReference type="Pfam" id="PF11911">
    <property type="entry name" value="DUF3429"/>
    <property type="match status" value="1"/>
</dbReference>
<dbReference type="InterPro" id="IPR021836">
    <property type="entry name" value="DUF3429"/>
</dbReference>
<dbReference type="PANTHER" id="PTHR15887">
    <property type="entry name" value="TRANSMEMBRANE PROTEIN 69"/>
    <property type="match status" value="1"/>
</dbReference>
<feature type="transmembrane region" description="Helical" evidence="1">
    <location>
        <begin position="305"/>
        <end position="325"/>
    </location>
</feature>
<reference evidence="2 3" key="1">
    <citation type="submission" date="2019-04" db="EMBL/GenBank/DDBJ databases">
        <title>Draft genome of the big-headed turtle Platysternon megacephalum.</title>
        <authorList>
            <person name="Gong S."/>
        </authorList>
    </citation>
    <scope>NUCLEOTIDE SEQUENCE [LARGE SCALE GENOMIC DNA]</scope>
    <source>
        <strain evidence="2">DO16091913</strain>
        <tissue evidence="2">Muscle</tissue>
    </source>
</reference>